<evidence type="ECO:0000313" key="2">
    <source>
        <dbReference type="EMBL" id="MFB9449704.1"/>
    </source>
</evidence>
<name>A0ABV5MLH0_9ACTN</name>
<dbReference type="Pfam" id="PF13091">
    <property type="entry name" value="PLDc_2"/>
    <property type="match status" value="1"/>
</dbReference>
<comment type="caution">
    <text evidence="2">The sequence shown here is derived from an EMBL/GenBank/DDBJ whole genome shotgun (WGS) entry which is preliminary data.</text>
</comment>
<feature type="domain" description="Phospholipase D-like" evidence="1">
    <location>
        <begin position="104"/>
        <end position="166"/>
    </location>
</feature>
<dbReference type="Proteomes" id="UP001589608">
    <property type="component" value="Unassembled WGS sequence"/>
</dbReference>
<sequence>MIFERVVRTGRAIGLRIDAVLATVLAAELVAPSSHLWLVSPWISDVPVLDNTSGSFDSVFVDPSNRMYTLSEVLALLTNNDARLSVVARPDPHNNPFLERLRRSANGANLQIQEHGDVHEKTLCGDEWLLTGSMNMTLRGMQINDEAMTYKVSTEAAAAARLDFRHRFGGFA</sequence>
<evidence type="ECO:0000259" key="1">
    <source>
        <dbReference type="Pfam" id="PF13091"/>
    </source>
</evidence>
<keyword evidence="3" id="KW-1185">Reference proteome</keyword>
<proteinExistence type="predicted"/>
<dbReference type="EMBL" id="JBHMCA010000069">
    <property type="protein sequence ID" value="MFB9449704.1"/>
    <property type="molecule type" value="Genomic_DNA"/>
</dbReference>
<reference evidence="2 3" key="1">
    <citation type="submission" date="2024-09" db="EMBL/GenBank/DDBJ databases">
        <authorList>
            <person name="Sun Q."/>
            <person name="Mori K."/>
        </authorList>
    </citation>
    <scope>NUCLEOTIDE SEQUENCE [LARGE SCALE GENOMIC DNA]</scope>
    <source>
        <strain evidence="2 3">JCM 3307</strain>
    </source>
</reference>
<dbReference type="SUPFAM" id="SSF56024">
    <property type="entry name" value="Phospholipase D/nuclease"/>
    <property type="match status" value="1"/>
</dbReference>
<dbReference type="RefSeq" id="WP_246655962.1">
    <property type="nucleotide sequence ID" value="NZ_CP061913.1"/>
</dbReference>
<evidence type="ECO:0000313" key="3">
    <source>
        <dbReference type="Proteomes" id="UP001589608"/>
    </source>
</evidence>
<gene>
    <name evidence="2" type="primary">dpdK</name>
    <name evidence="2" type="ORF">ACFFTR_42060</name>
</gene>
<protein>
    <submittedName>
        <fullName evidence="2">Phospholipase D-like domain-containing protein DpdK</fullName>
    </submittedName>
</protein>
<accession>A0ABV5MLH0</accession>
<dbReference type="NCBIfam" id="NF041068">
    <property type="entry name" value="DpdK"/>
    <property type="match status" value="1"/>
</dbReference>
<organism evidence="2 3">
    <name type="scientific">Dactylosporangium vinaceum</name>
    <dbReference type="NCBI Taxonomy" id="53362"/>
    <lineage>
        <taxon>Bacteria</taxon>
        <taxon>Bacillati</taxon>
        <taxon>Actinomycetota</taxon>
        <taxon>Actinomycetes</taxon>
        <taxon>Micromonosporales</taxon>
        <taxon>Micromonosporaceae</taxon>
        <taxon>Dactylosporangium</taxon>
    </lineage>
</organism>
<dbReference type="InterPro" id="IPR025202">
    <property type="entry name" value="PLD-like_dom"/>
</dbReference>
<dbReference type="Gene3D" id="3.30.870.10">
    <property type="entry name" value="Endonuclease Chain A"/>
    <property type="match status" value="1"/>
</dbReference>